<accession>A0A0D0IRG0</accession>
<dbReference type="SUPFAM" id="SSF46689">
    <property type="entry name" value="Homeodomain-like"/>
    <property type="match status" value="1"/>
</dbReference>
<dbReference type="PRINTS" id="PR00344">
    <property type="entry name" value="BCTRLSENSOR"/>
</dbReference>
<evidence type="ECO:0000259" key="14">
    <source>
        <dbReference type="PROSITE" id="PS50109"/>
    </source>
</evidence>
<dbReference type="GO" id="GO:0005524">
    <property type="term" value="F:ATP binding"/>
    <property type="evidence" value="ECO:0007669"/>
    <property type="project" value="UniProtKB-KW"/>
</dbReference>
<evidence type="ECO:0000259" key="15">
    <source>
        <dbReference type="PROSITE" id="PS50110"/>
    </source>
</evidence>
<evidence type="ECO:0000256" key="12">
    <source>
        <dbReference type="SAM" id="Phobius"/>
    </source>
</evidence>
<dbReference type="CDD" id="cd00082">
    <property type="entry name" value="HisKA"/>
    <property type="match status" value="1"/>
</dbReference>
<evidence type="ECO:0000256" key="9">
    <source>
        <dbReference type="ARBA" id="ARBA00023015"/>
    </source>
</evidence>
<dbReference type="InterPro" id="IPR036097">
    <property type="entry name" value="HisK_dim/P_sf"/>
</dbReference>
<dbReference type="CDD" id="cd17574">
    <property type="entry name" value="REC_OmpR"/>
    <property type="match status" value="1"/>
</dbReference>
<dbReference type="InterPro" id="IPR009057">
    <property type="entry name" value="Homeodomain-like_sf"/>
</dbReference>
<dbReference type="EMBL" id="JXQK01000082">
    <property type="protein sequence ID" value="KIP60369.1"/>
    <property type="molecule type" value="Genomic_DNA"/>
</dbReference>
<comment type="catalytic activity">
    <reaction evidence="1">
        <text>ATP + protein L-histidine = ADP + protein N-phospho-L-histidine.</text>
        <dbReference type="EC" id="2.7.13.3"/>
    </reaction>
</comment>
<keyword evidence="6" id="KW-0418">Kinase</keyword>
<evidence type="ECO:0000256" key="8">
    <source>
        <dbReference type="ARBA" id="ARBA00023012"/>
    </source>
</evidence>
<keyword evidence="7" id="KW-0067">ATP-binding</keyword>
<dbReference type="PROSITE" id="PS50110">
    <property type="entry name" value="RESPONSE_REGULATORY"/>
    <property type="match status" value="1"/>
</dbReference>
<dbReference type="GO" id="GO:0043565">
    <property type="term" value="F:sequence-specific DNA binding"/>
    <property type="evidence" value="ECO:0007669"/>
    <property type="project" value="InterPro"/>
</dbReference>
<dbReference type="PROSITE" id="PS50109">
    <property type="entry name" value="HIS_KIN"/>
    <property type="match status" value="1"/>
</dbReference>
<keyword evidence="12" id="KW-0472">Membrane</keyword>
<sequence>MLAALLVIAFISCGKRTPKYVIGVSQCSEDIWRKKMNDELRIATLPHDNIELRIVSADDDVDKQIKQIDKLVEQGVDLLIVAPIQGDVAKAMDRAYDKGIPVIMFDRRTSSSKYTAYIGAENEEMGRNIAKFLSSRIDGSGRILEICGLQSSSPAKSRLDGFDHEAALHPNMDIVGHLMADWTQERAYHLMDSLLSGPHAEFDYVFAHNDRMAKGAIEAARKHHLDLGKIKFLGIDAVALEGGGLQMVRDGELLASYIYPTRGDKVMELALDILEKRKFKRENLLSSALVTTDNANVLLMQDEEIKRQSDNLISLSRRVENTTNAFDTQRSYLFMLLFLVAMLIIVCVLALKAYLAKKRYNTQLQESIQKQKKMTDDMERMTQTQLRFFTNISHELRTPLTLISGPAERLADSPTISGEMRKLVEMIRRNVGILSQMVNEILEFRKIQNEKAKLSLNRFDIAADLKAWTEDFSAVAERKGISVGVETSEDRSIVIADREKIAHVFFNLMTNALKYTPAKGTITVTLAHAGGKCTVSVADTGKGMSEEDQRHIFERFYQTADSVGGTGIGLAIVKAYVDLHHGTVQVESRQGRGSTFSFVIPDSQPGYDATLDKQTEIQSDTQLIDDYSVKDVVAERNLSLVTGSEDYDSDRPLVLVIDDNAGMRSYIRSVLSSSYNVMEAQNGEEGLSVAKKNVPQLVVCDVMMPVMDGLEFCRCMKTDIATSHIPVILLTARTLEDQRIEGYNTGADSYITKPFSVDTLMARVANLLKSRSQLKLIFSGSQQEQQEQDALGEKDQTFVSQLRDAIKRHIPDADYSVEDLGSEMGLSRVQLYRKVKALTGYSVVDLLRKARLAKAKRLLETTDKNISEVAYEVGFTTSSYFAKRFKEEYGVRPGDVE</sequence>
<keyword evidence="12" id="KW-1133">Transmembrane helix</keyword>
<protein>
    <recommendedName>
        <fullName evidence="2">histidine kinase</fullName>
        <ecNumber evidence="2">2.7.13.3</ecNumber>
    </recommendedName>
</protein>
<evidence type="ECO:0000256" key="10">
    <source>
        <dbReference type="ARBA" id="ARBA00023163"/>
    </source>
</evidence>
<dbReference type="InterPro" id="IPR028082">
    <property type="entry name" value="Peripla_BP_I"/>
</dbReference>
<name>A0A0D0IRG0_9BACT</name>
<dbReference type="CDD" id="cd00075">
    <property type="entry name" value="HATPase"/>
    <property type="match status" value="1"/>
</dbReference>
<dbReference type="InterPro" id="IPR003661">
    <property type="entry name" value="HisK_dim/P_dom"/>
</dbReference>
<dbReference type="InterPro" id="IPR005467">
    <property type="entry name" value="His_kinase_dom"/>
</dbReference>
<dbReference type="SUPFAM" id="SSF55874">
    <property type="entry name" value="ATPase domain of HSP90 chaperone/DNA topoisomerase II/histidine kinase"/>
    <property type="match status" value="1"/>
</dbReference>
<evidence type="ECO:0000256" key="11">
    <source>
        <dbReference type="PROSITE-ProRule" id="PRU00169"/>
    </source>
</evidence>
<dbReference type="SUPFAM" id="SSF53822">
    <property type="entry name" value="Periplasmic binding protein-like I"/>
    <property type="match status" value="1"/>
</dbReference>
<dbReference type="SMART" id="SM00448">
    <property type="entry name" value="REC"/>
    <property type="match status" value="1"/>
</dbReference>
<reference evidence="16 17" key="1">
    <citation type="submission" date="2015-01" db="EMBL/GenBank/DDBJ databases">
        <title>Comparative genomics of non-oral Prevotella species.</title>
        <authorList>
            <person name="Accetto T."/>
            <person name="Nograsek B."/>
            <person name="Avgustin G."/>
        </authorList>
    </citation>
    <scope>NUCLEOTIDE SEQUENCE [LARGE SCALE GENOMIC DNA]</scope>
    <source>
        <strain evidence="16 17">P5-119</strain>
    </source>
</reference>
<dbReference type="InterPro" id="IPR003594">
    <property type="entry name" value="HATPase_dom"/>
</dbReference>
<dbReference type="STRING" id="1602171.ST44_11525"/>
<organism evidence="16 17">
    <name type="scientific">Prevotella pectinovora</name>
    <dbReference type="NCBI Taxonomy" id="1602169"/>
    <lineage>
        <taxon>Bacteria</taxon>
        <taxon>Pseudomonadati</taxon>
        <taxon>Bacteroidota</taxon>
        <taxon>Bacteroidia</taxon>
        <taxon>Bacteroidales</taxon>
        <taxon>Prevotellaceae</taxon>
        <taxon>Prevotella</taxon>
    </lineage>
</organism>
<evidence type="ECO:0000256" key="3">
    <source>
        <dbReference type="ARBA" id="ARBA00022553"/>
    </source>
</evidence>
<dbReference type="SMART" id="SM00342">
    <property type="entry name" value="HTH_ARAC"/>
    <property type="match status" value="1"/>
</dbReference>
<evidence type="ECO:0000256" key="5">
    <source>
        <dbReference type="ARBA" id="ARBA00022741"/>
    </source>
</evidence>
<dbReference type="SUPFAM" id="SSF52172">
    <property type="entry name" value="CheY-like"/>
    <property type="match status" value="1"/>
</dbReference>
<keyword evidence="9" id="KW-0805">Transcription regulation</keyword>
<keyword evidence="10" id="KW-0804">Transcription</keyword>
<dbReference type="SUPFAM" id="SSF47384">
    <property type="entry name" value="Homodimeric domain of signal transducing histidine kinase"/>
    <property type="match status" value="1"/>
</dbReference>
<feature type="domain" description="HTH araC/xylS-type" evidence="13">
    <location>
        <begin position="800"/>
        <end position="897"/>
    </location>
</feature>
<keyword evidence="5" id="KW-0547">Nucleotide-binding</keyword>
<dbReference type="Pfam" id="PF13407">
    <property type="entry name" value="Peripla_BP_4"/>
    <property type="match status" value="1"/>
</dbReference>
<evidence type="ECO:0000256" key="4">
    <source>
        <dbReference type="ARBA" id="ARBA00022679"/>
    </source>
</evidence>
<feature type="modified residue" description="4-aspartylphosphate" evidence="11">
    <location>
        <position position="701"/>
    </location>
</feature>
<feature type="domain" description="Response regulatory" evidence="15">
    <location>
        <begin position="653"/>
        <end position="768"/>
    </location>
</feature>
<dbReference type="Gene3D" id="3.40.50.2300">
    <property type="match status" value="3"/>
</dbReference>
<dbReference type="GO" id="GO:0000155">
    <property type="term" value="F:phosphorelay sensor kinase activity"/>
    <property type="evidence" value="ECO:0007669"/>
    <property type="project" value="InterPro"/>
</dbReference>
<proteinExistence type="predicted"/>
<evidence type="ECO:0000259" key="13">
    <source>
        <dbReference type="PROSITE" id="PS01124"/>
    </source>
</evidence>
<dbReference type="CDD" id="cd06308">
    <property type="entry name" value="PBP1_sensor_kinase-like"/>
    <property type="match status" value="1"/>
</dbReference>
<dbReference type="FunFam" id="3.40.50.2300:FF:000138">
    <property type="entry name" value="Two-component system sensor histidine kinase/response regulator"/>
    <property type="match status" value="1"/>
</dbReference>
<dbReference type="InterPro" id="IPR025997">
    <property type="entry name" value="SBP_2_dom"/>
</dbReference>
<evidence type="ECO:0000313" key="17">
    <source>
        <dbReference type="Proteomes" id="UP000032046"/>
    </source>
</evidence>
<dbReference type="Proteomes" id="UP000032046">
    <property type="component" value="Unassembled WGS sequence"/>
</dbReference>
<dbReference type="PROSITE" id="PS01124">
    <property type="entry name" value="HTH_ARAC_FAMILY_2"/>
    <property type="match status" value="1"/>
</dbReference>
<dbReference type="InterPro" id="IPR001789">
    <property type="entry name" value="Sig_transdc_resp-reg_receiver"/>
</dbReference>
<dbReference type="Pfam" id="PF00512">
    <property type="entry name" value="HisKA"/>
    <property type="match status" value="1"/>
</dbReference>
<evidence type="ECO:0000256" key="6">
    <source>
        <dbReference type="ARBA" id="ARBA00022777"/>
    </source>
</evidence>
<dbReference type="InterPro" id="IPR018060">
    <property type="entry name" value="HTH_AraC"/>
</dbReference>
<keyword evidence="12" id="KW-0812">Transmembrane</keyword>
<comment type="caution">
    <text evidence="16">The sequence shown here is derived from an EMBL/GenBank/DDBJ whole genome shotgun (WGS) entry which is preliminary data.</text>
</comment>
<gene>
    <name evidence="16" type="ORF">ST44_11525</name>
</gene>
<dbReference type="SMART" id="SM00388">
    <property type="entry name" value="HisKA"/>
    <property type="match status" value="1"/>
</dbReference>
<feature type="domain" description="Histidine kinase" evidence="14">
    <location>
        <begin position="391"/>
        <end position="604"/>
    </location>
</feature>
<evidence type="ECO:0000256" key="2">
    <source>
        <dbReference type="ARBA" id="ARBA00012438"/>
    </source>
</evidence>
<dbReference type="Gene3D" id="1.10.287.130">
    <property type="match status" value="1"/>
</dbReference>
<evidence type="ECO:0000256" key="7">
    <source>
        <dbReference type="ARBA" id="ARBA00022840"/>
    </source>
</evidence>
<dbReference type="Pfam" id="PF12833">
    <property type="entry name" value="HTH_18"/>
    <property type="match status" value="1"/>
</dbReference>
<dbReference type="Gene3D" id="1.10.10.60">
    <property type="entry name" value="Homeodomain-like"/>
    <property type="match status" value="1"/>
</dbReference>
<evidence type="ECO:0000313" key="16">
    <source>
        <dbReference type="EMBL" id="KIP60369.1"/>
    </source>
</evidence>
<keyword evidence="4" id="KW-0808">Transferase</keyword>
<dbReference type="InterPro" id="IPR036890">
    <property type="entry name" value="HATPase_C_sf"/>
</dbReference>
<dbReference type="SMART" id="SM00387">
    <property type="entry name" value="HATPase_c"/>
    <property type="match status" value="1"/>
</dbReference>
<dbReference type="InterPro" id="IPR011006">
    <property type="entry name" value="CheY-like_superfamily"/>
</dbReference>
<dbReference type="AlphaFoldDB" id="A0A0D0IRG0"/>
<dbReference type="PANTHER" id="PTHR43547:SF2">
    <property type="entry name" value="HYBRID SIGNAL TRANSDUCTION HISTIDINE KINASE C"/>
    <property type="match status" value="1"/>
</dbReference>
<dbReference type="InterPro" id="IPR004358">
    <property type="entry name" value="Sig_transdc_His_kin-like_C"/>
</dbReference>
<dbReference type="PANTHER" id="PTHR43547">
    <property type="entry name" value="TWO-COMPONENT HISTIDINE KINASE"/>
    <property type="match status" value="1"/>
</dbReference>
<keyword evidence="17" id="KW-1185">Reference proteome</keyword>
<keyword evidence="8" id="KW-0902">Two-component regulatory system</keyword>
<dbReference type="Pfam" id="PF00072">
    <property type="entry name" value="Response_reg"/>
    <property type="match status" value="1"/>
</dbReference>
<dbReference type="FunFam" id="3.30.565.10:FF:000037">
    <property type="entry name" value="Hybrid sensor histidine kinase/response regulator"/>
    <property type="match status" value="1"/>
</dbReference>
<dbReference type="EC" id="2.7.13.3" evidence="2"/>
<feature type="transmembrane region" description="Helical" evidence="12">
    <location>
        <begin position="332"/>
        <end position="355"/>
    </location>
</feature>
<keyword evidence="3 11" id="KW-0597">Phosphoprotein</keyword>
<evidence type="ECO:0000256" key="1">
    <source>
        <dbReference type="ARBA" id="ARBA00000085"/>
    </source>
</evidence>
<dbReference type="Pfam" id="PF02518">
    <property type="entry name" value="HATPase_c"/>
    <property type="match status" value="1"/>
</dbReference>
<dbReference type="GO" id="GO:0003700">
    <property type="term" value="F:DNA-binding transcription factor activity"/>
    <property type="evidence" value="ECO:0007669"/>
    <property type="project" value="InterPro"/>
</dbReference>
<dbReference type="Gene3D" id="3.30.565.10">
    <property type="entry name" value="Histidine kinase-like ATPase, C-terminal domain"/>
    <property type="match status" value="1"/>
</dbReference>
<dbReference type="FunFam" id="1.10.287.130:FF:000045">
    <property type="entry name" value="Two-component system sensor histidine kinase/response regulator"/>
    <property type="match status" value="1"/>
</dbReference>